<evidence type="ECO:0000313" key="2">
    <source>
        <dbReference type="EMBL" id="GHF89480.1"/>
    </source>
</evidence>
<dbReference type="PROSITE" id="PS51257">
    <property type="entry name" value="PROKAR_LIPOPROTEIN"/>
    <property type="match status" value="1"/>
</dbReference>
<organism evidence="2 3">
    <name type="scientific">Streptomyces filamentosus</name>
    <name type="common">Streptomyces roseosporus</name>
    <dbReference type="NCBI Taxonomy" id="67294"/>
    <lineage>
        <taxon>Bacteria</taxon>
        <taxon>Bacillati</taxon>
        <taxon>Actinomycetota</taxon>
        <taxon>Actinomycetes</taxon>
        <taxon>Kitasatosporales</taxon>
        <taxon>Streptomycetaceae</taxon>
        <taxon>Streptomyces</taxon>
    </lineage>
</organism>
<feature type="signal peptide" evidence="1">
    <location>
        <begin position="1"/>
        <end position="19"/>
    </location>
</feature>
<dbReference type="RefSeq" id="WP_190041209.1">
    <property type="nucleotide sequence ID" value="NZ_BNBE01000001.1"/>
</dbReference>
<feature type="chain" id="PRO_5038766489" evidence="1">
    <location>
        <begin position="20"/>
        <end position="303"/>
    </location>
</feature>
<comment type="caution">
    <text evidence="2">The sequence shown here is derived from an EMBL/GenBank/DDBJ whole genome shotgun (WGS) entry which is preliminary data.</text>
</comment>
<reference evidence="2" key="2">
    <citation type="submission" date="2020-09" db="EMBL/GenBank/DDBJ databases">
        <authorList>
            <person name="Sun Q."/>
            <person name="Ohkuma M."/>
        </authorList>
    </citation>
    <scope>NUCLEOTIDE SEQUENCE</scope>
    <source>
        <strain evidence="2">JCM 4122</strain>
    </source>
</reference>
<dbReference type="InterPro" id="IPR029046">
    <property type="entry name" value="LolA/LolB/LppX"/>
</dbReference>
<protein>
    <submittedName>
        <fullName evidence="2">Lipoprotein</fullName>
    </submittedName>
</protein>
<evidence type="ECO:0000256" key="1">
    <source>
        <dbReference type="SAM" id="SignalP"/>
    </source>
</evidence>
<name>A0A919BHC0_STRFL</name>
<evidence type="ECO:0000313" key="3">
    <source>
        <dbReference type="Proteomes" id="UP000632849"/>
    </source>
</evidence>
<accession>A0A919BHC0</accession>
<sequence>MNKSTRKRAGVALTAVALAAGLSGCGDKAAGGKAADGVGDVTQALTAAYEKTSAAKSAKFRMTMEVEGAGAGIGAGTTTMTGVQGWDPTVMDVTMSGGAFAAAEAAGGPSEMRMVMLDQVMYMDMGAKQAAQMDGKRWMKMDLAGLAEESGDASLQQLTQGMSGTNQDPAQQLAILLESPGIKHVGPEKVEGVDTEHYKGSVSMDEVLKNEKSFPGMTAEQRKAFTASIEKTGVKGYDTEVWVDGNGFPAKMIVDMKMPQGAMKLTAFYSDYGSKAAVQAPPAGETVDFMEMMKGLSEAGAEG</sequence>
<proteinExistence type="predicted"/>
<dbReference type="EMBL" id="BNBE01000001">
    <property type="protein sequence ID" value="GHF89480.1"/>
    <property type="molecule type" value="Genomic_DNA"/>
</dbReference>
<reference evidence="2" key="1">
    <citation type="journal article" date="2014" name="Int. J. Syst. Evol. Microbiol.">
        <title>Complete genome sequence of Corynebacterium casei LMG S-19264T (=DSM 44701T), isolated from a smear-ripened cheese.</title>
        <authorList>
            <consortium name="US DOE Joint Genome Institute (JGI-PGF)"/>
            <person name="Walter F."/>
            <person name="Albersmeier A."/>
            <person name="Kalinowski J."/>
            <person name="Ruckert C."/>
        </authorList>
    </citation>
    <scope>NUCLEOTIDE SEQUENCE</scope>
    <source>
        <strain evidence="2">JCM 4122</strain>
    </source>
</reference>
<dbReference type="AlphaFoldDB" id="A0A919BHC0"/>
<dbReference type="Proteomes" id="UP000632849">
    <property type="component" value="Unassembled WGS sequence"/>
</dbReference>
<keyword evidence="2" id="KW-0449">Lipoprotein</keyword>
<gene>
    <name evidence="2" type="ORF">GCM10017667_17940</name>
</gene>
<dbReference type="Gene3D" id="2.50.20.20">
    <property type="match status" value="1"/>
</dbReference>
<dbReference type="SUPFAM" id="SSF89392">
    <property type="entry name" value="Prokaryotic lipoproteins and lipoprotein localization factors"/>
    <property type="match status" value="1"/>
</dbReference>
<keyword evidence="3" id="KW-1185">Reference proteome</keyword>
<keyword evidence="1" id="KW-0732">Signal</keyword>